<dbReference type="Pfam" id="PF00892">
    <property type="entry name" value="EamA"/>
    <property type="match status" value="2"/>
</dbReference>
<evidence type="ECO:0000313" key="7">
    <source>
        <dbReference type="EMBL" id="RQH02444.1"/>
    </source>
</evidence>
<keyword evidence="3 5" id="KW-1133">Transmembrane helix</keyword>
<keyword evidence="8" id="KW-1185">Reference proteome</keyword>
<dbReference type="PANTHER" id="PTHR32322:SF2">
    <property type="entry name" value="EAMA DOMAIN-CONTAINING PROTEIN"/>
    <property type="match status" value="1"/>
</dbReference>
<feature type="transmembrane region" description="Helical" evidence="5">
    <location>
        <begin position="6"/>
        <end position="27"/>
    </location>
</feature>
<accession>A0A3N6MEM7</accession>
<feature type="transmembrane region" description="Helical" evidence="5">
    <location>
        <begin position="252"/>
        <end position="273"/>
    </location>
</feature>
<evidence type="ECO:0000256" key="5">
    <source>
        <dbReference type="SAM" id="Phobius"/>
    </source>
</evidence>
<feature type="domain" description="EamA" evidence="6">
    <location>
        <begin position="12"/>
        <end position="147"/>
    </location>
</feature>
<evidence type="ECO:0000259" key="6">
    <source>
        <dbReference type="Pfam" id="PF00892"/>
    </source>
</evidence>
<dbReference type="GO" id="GO:0016020">
    <property type="term" value="C:membrane"/>
    <property type="evidence" value="ECO:0007669"/>
    <property type="project" value="UniProtKB-SubCell"/>
</dbReference>
<protein>
    <submittedName>
        <fullName evidence="7">DMT family transporter</fullName>
    </submittedName>
</protein>
<feature type="transmembrane region" description="Helical" evidence="5">
    <location>
        <begin position="160"/>
        <end position="178"/>
    </location>
</feature>
<feature type="transmembrane region" description="Helical" evidence="5">
    <location>
        <begin position="39"/>
        <end position="62"/>
    </location>
</feature>
<evidence type="ECO:0000313" key="8">
    <source>
        <dbReference type="Proteomes" id="UP000281431"/>
    </source>
</evidence>
<evidence type="ECO:0000256" key="2">
    <source>
        <dbReference type="ARBA" id="ARBA00022692"/>
    </source>
</evidence>
<feature type="transmembrane region" description="Helical" evidence="5">
    <location>
        <begin position="74"/>
        <end position="95"/>
    </location>
</feature>
<keyword evidence="2 5" id="KW-0812">Transmembrane</keyword>
<reference evidence="7 8" key="1">
    <citation type="submission" date="2018-10" db="EMBL/GenBank/DDBJ databases">
        <title>Natrarchaeobius chitinivorans gen. nov., sp. nov., and Natrarchaeobius haloalkaliphilus sp. nov., alkaliphilic, chitin-utilizing haloarchaea from hypersaline alkaline lakes.</title>
        <authorList>
            <person name="Sorokin D.Y."/>
            <person name="Elcheninov A.G."/>
            <person name="Kostrikina N.A."/>
            <person name="Bale N.J."/>
            <person name="Sinninghe Damste J.S."/>
            <person name="Khijniak T.V."/>
            <person name="Kublanov I.V."/>
            <person name="Toshchakov S.V."/>
        </authorList>
    </citation>
    <scope>NUCLEOTIDE SEQUENCE [LARGE SCALE GENOMIC DNA]</scope>
    <source>
        <strain evidence="7 8">AArcht7</strain>
    </source>
</reference>
<organism evidence="7 8">
    <name type="scientific">Natrarchaeobius chitinivorans</name>
    <dbReference type="NCBI Taxonomy" id="1679083"/>
    <lineage>
        <taxon>Archaea</taxon>
        <taxon>Methanobacteriati</taxon>
        <taxon>Methanobacteriota</taxon>
        <taxon>Stenosarchaea group</taxon>
        <taxon>Halobacteria</taxon>
        <taxon>Halobacteriales</taxon>
        <taxon>Natrialbaceae</taxon>
        <taxon>Natrarchaeobius</taxon>
    </lineage>
</organism>
<feature type="transmembrane region" description="Helical" evidence="5">
    <location>
        <begin position="223"/>
        <end position="246"/>
    </location>
</feature>
<dbReference type="InterPro" id="IPR037185">
    <property type="entry name" value="EmrE-like"/>
</dbReference>
<evidence type="ECO:0000256" key="3">
    <source>
        <dbReference type="ARBA" id="ARBA00022989"/>
    </source>
</evidence>
<feature type="transmembrane region" description="Helical" evidence="5">
    <location>
        <begin position="130"/>
        <end position="148"/>
    </location>
</feature>
<dbReference type="Proteomes" id="UP000281431">
    <property type="component" value="Unassembled WGS sequence"/>
</dbReference>
<dbReference type="InterPro" id="IPR000620">
    <property type="entry name" value="EamA_dom"/>
</dbReference>
<feature type="transmembrane region" description="Helical" evidence="5">
    <location>
        <begin position="107"/>
        <end position="124"/>
    </location>
</feature>
<feature type="transmembrane region" description="Helical" evidence="5">
    <location>
        <begin position="190"/>
        <end position="211"/>
    </location>
</feature>
<keyword evidence="4 5" id="KW-0472">Membrane</keyword>
<evidence type="ECO:0000256" key="1">
    <source>
        <dbReference type="ARBA" id="ARBA00004141"/>
    </source>
</evidence>
<proteinExistence type="predicted"/>
<feature type="transmembrane region" description="Helical" evidence="5">
    <location>
        <begin position="280"/>
        <end position="299"/>
    </location>
</feature>
<feature type="domain" description="EamA" evidence="6">
    <location>
        <begin position="166"/>
        <end position="298"/>
    </location>
</feature>
<gene>
    <name evidence="7" type="ORF">EA472_03850</name>
</gene>
<comment type="caution">
    <text evidence="7">The sequence shown here is derived from an EMBL/GenBank/DDBJ whole genome shotgun (WGS) entry which is preliminary data.</text>
</comment>
<dbReference type="SUPFAM" id="SSF103481">
    <property type="entry name" value="Multidrug resistance efflux transporter EmrE"/>
    <property type="match status" value="2"/>
</dbReference>
<dbReference type="PANTHER" id="PTHR32322">
    <property type="entry name" value="INNER MEMBRANE TRANSPORTER"/>
    <property type="match status" value="1"/>
</dbReference>
<evidence type="ECO:0000256" key="4">
    <source>
        <dbReference type="ARBA" id="ARBA00023136"/>
    </source>
</evidence>
<name>A0A3N6MEM7_NATCH</name>
<dbReference type="InterPro" id="IPR050638">
    <property type="entry name" value="AA-Vitamin_Transporters"/>
</dbReference>
<sequence>METMPATIDVFLFSIGAAVLWGLNPVFMKKGLERDGNSILASVVAVIVSFSLFVTIATVVYGPTESYLGVSRTGAAIFLFGGVIGSSLGRIVVYVGVDRVGVSVNTAILNTRPLFAGLLAVALLNEPITGWLGLGIVVIVAGVVLVSLSRGGDIRGWSWYELGFPLFAAIAYGAGNVVRRYGFTVTQTDVLSAFVLNEFAAMGVLVGYALVRHGPGVLVASRRTYALFAVGGLLSSLALLSLFTALSRGPVIVVDPLAGTSPLFAALFTVLFLKRVERVTRGVVVGAAVIILGVVFVALA</sequence>
<dbReference type="AlphaFoldDB" id="A0A3N6MEM7"/>
<comment type="subcellular location">
    <subcellularLocation>
        <location evidence="1">Membrane</location>
        <topology evidence="1">Multi-pass membrane protein</topology>
    </subcellularLocation>
</comment>
<dbReference type="EMBL" id="REFZ01000002">
    <property type="protein sequence ID" value="RQH02444.1"/>
    <property type="molecule type" value="Genomic_DNA"/>
</dbReference>